<evidence type="ECO:0000313" key="3">
    <source>
        <dbReference type="Proteomes" id="UP000778523"/>
    </source>
</evidence>
<keyword evidence="3" id="KW-1185">Reference proteome</keyword>
<accession>A0ABX2IQI8</accession>
<evidence type="ECO:0008006" key="4">
    <source>
        <dbReference type="Google" id="ProtNLM"/>
    </source>
</evidence>
<feature type="signal peptide" evidence="1">
    <location>
        <begin position="1"/>
        <end position="21"/>
    </location>
</feature>
<dbReference type="Proteomes" id="UP000778523">
    <property type="component" value="Unassembled WGS sequence"/>
</dbReference>
<evidence type="ECO:0000313" key="2">
    <source>
        <dbReference type="EMBL" id="NSL56561.1"/>
    </source>
</evidence>
<dbReference type="EMBL" id="JABCSC020000004">
    <property type="protein sequence ID" value="NSL56561.1"/>
    <property type="molecule type" value="Genomic_DNA"/>
</dbReference>
<feature type="chain" id="PRO_5045893390" description="DUF4136 domain-containing protein" evidence="1">
    <location>
        <begin position="22"/>
        <end position="151"/>
    </location>
</feature>
<evidence type="ECO:0000256" key="1">
    <source>
        <dbReference type="SAM" id="SignalP"/>
    </source>
</evidence>
<reference evidence="2 3" key="1">
    <citation type="submission" date="2020-06" db="EMBL/GenBank/DDBJ databases">
        <title>Draft genome of Uliginosibacterium sp. IMCC34675.</title>
        <authorList>
            <person name="Song J."/>
        </authorList>
    </citation>
    <scope>NUCLEOTIDE SEQUENCE [LARGE SCALE GENOMIC DNA]</scope>
    <source>
        <strain evidence="2 3">IMCC34675</strain>
    </source>
</reference>
<dbReference type="PROSITE" id="PS51257">
    <property type="entry name" value="PROKAR_LIPOPROTEIN"/>
    <property type="match status" value="1"/>
</dbReference>
<comment type="caution">
    <text evidence="2">The sequence shown here is derived from an EMBL/GenBank/DDBJ whole genome shotgun (WGS) entry which is preliminary data.</text>
</comment>
<keyword evidence="1" id="KW-0732">Signal</keyword>
<organism evidence="2 3">
    <name type="scientific">Uliginosibacterium aquaticum</name>
    <dbReference type="NCBI Taxonomy" id="2731212"/>
    <lineage>
        <taxon>Bacteria</taxon>
        <taxon>Pseudomonadati</taxon>
        <taxon>Pseudomonadota</taxon>
        <taxon>Betaproteobacteria</taxon>
        <taxon>Rhodocyclales</taxon>
        <taxon>Zoogloeaceae</taxon>
        <taxon>Uliginosibacterium</taxon>
    </lineage>
</organism>
<name>A0ABX2IQI8_9RHOO</name>
<proteinExistence type="predicted"/>
<dbReference type="RefSeq" id="WP_170022875.1">
    <property type="nucleotide sequence ID" value="NZ_JABCSC020000004.1"/>
</dbReference>
<protein>
    <recommendedName>
        <fullName evidence="4">DUF4136 domain-containing protein</fullName>
    </recommendedName>
</protein>
<sequence length="151" mass="16126">MLPIRHLLACLALLSLLGGCATTQFYPHEARENVHEGKGGSRFTVEGIDVWFNGEPPRKYAILGYIDDPRGLLADDNHRSIDSAVLAKAREIGANALIEVPIPTRAAPSSSIMVGGGSGYYGGGFYGMGMGVGVPLSDRQSVKYTALKYLD</sequence>
<gene>
    <name evidence="2" type="ORF">HJ583_016120</name>
</gene>